<comment type="caution">
    <text evidence="10">The sequence shown here is derived from an EMBL/GenBank/DDBJ whole genome shotgun (WGS) entry which is preliminary data.</text>
</comment>
<dbReference type="SUPFAM" id="SSF47203">
    <property type="entry name" value="Acyl-CoA dehydrogenase C-terminal domain-like"/>
    <property type="match status" value="1"/>
</dbReference>
<dbReference type="GO" id="GO:0050660">
    <property type="term" value="F:flavin adenine dinucleotide binding"/>
    <property type="evidence" value="ECO:0007669"/>
    <property type="project" value="InterPro"/>
</dbReference>
<dbReference type="InterPro" id="IPR037069">
    <property type="entry name" value="AcylCoA_DH/ox_N_sf"/>
</dbReference>
<evidence type="ECO:0000256" key="5">
    <source>
        <dbReference type="ARBA" id="ARBA00023002"/>
    </source>
</evidence>
<organism evidence="10 11">
    <name type="scientific">SAR86 cluster bacterium</name>
    <dbReference type="NCBI Taxonomy" id="2030880"/>
    <lineage>
        <taxon>Bacteria</taxon>
        <taxon>Pseudomonadati</taxon>
        <taxon>Pseudomonadota</taxon>
        <taxon>Gammaproteobacteria</taxon>
        <taxon>SAR86 cluster</taxon>
    </lineage>
</organism>
<evidence type="ECO:0000256" key="3">
    <source>
        <dbReference type="ARBA" id="ARBA00022630"/>
    </source>
</evidence>
<feature type="domain" description="Acyl-CoA oxidase/dehydrogenase middle" evidence="8">
    <location>
        <begin position="122"/>
        <end position="213"/>
    </location>
</feature>
<dbReference type="InterPro" id="IPR013786">
    <property type="entry name" value="AcylCoA_DH/ox_N"/>
</dbReference>
<feature type="domain" description="Acyl-CoA dehydrogenase/oxidase N-terminal" evidence="9">
    <location>
        <begin position="6"/>
        <end position="117"/>
    </location>
</feature>
<dbReference type="Pfam" id="PF02771">
    <property type="entry name" value="Acyl-CoA_dh_N"/>
    <property type="match status" value="1"/>
</dbReference>
<dbReference type="Pfam" id="PF00441">
    <property type="entry name" value="Acyl-CoA_dh_1"/>
    <property type="match status" value="1"/>
</dbReference>
<evidence type="ECO:0000259" key="7">
    <source>
        <dbReference type="Pfam" id="PF00441"/>
    </source>
</evidence>
<protein>
    <submittedName>
        <fullName evidence="10">Pimeloyl-CoA dehydrogenase small subunit</fullName>
    </submittedName>
</protein>
<evidence type="ECO:0000256" key="6">
    <source>
        <dbReference type="RuleBase" id="RU362125"/>
    </source>
</evidence>
<dbReference type="InterPro" id="IPR006091">
    <property type="entry name" value="Acyl-CoA_Oxase/DH_mid-dom"/>
</dbReference>
<dbReference type="Gene3D" id="1.20.140.10">
    <property type="entry name" value="Butyryl-CoA Dehydrogenase, subunit A, domain 3"/>
    <property type="match status" value="1"/>
</dbReference>
<dbReference type="Pfam" id="PF02770">
    <property type="entry name" value="Acyl-CoA_dh_M"/>
    <property type="match status" value="1"/>
</dbReference>
<keyword evidence="5 6" id="KW-0560">Oxidoreductase</keyword>
<keyword evidence="3 6" id="KW-0285">Flavoprotein</keyword>
<dbReference type="CDD" id="cd00567">
    <property type="entry name" value="ACAD"/>
    <property type="match status" value="1"/>
</dbReference>
<dbReference type="Gene3D" id="2.40.110.10">
    <property type="entry name" value="Butyryl-CoA Dehydrogenase, subunit A, domain 2"/>
    <property type="match status" value="1"/>
</dbReference>
<dbReference type="InterPro" id="IPR046373">
    <property type="entry name" value="Acyl-CoA_Oxase/DH_mid-dom_sf"/>
</dbReference>
<dbReference type="AlphaFoldDB" id="A0A2A5B567"/>
<accession>A0A2A5B567</accession>
<dbReference type="EMBL" id="NVVJ01000012">
    <property type="protein sequence ID" value="PCJ26258.1"/>
    <property type="molecule type" value="Genomic_DNA"/>
</dbReference>
<feature type="domain" description="Acyl-CoA dehydrogenase/oxidase C-terminal" evidence="7">
    <location>
        <begin position="237"/>
        <end position="373"/>
    </location>
</feature>
<name>A0A2A5B567_9GAMM</name>
<evidence type="ECO:0000256" key="2">
    <source>
        <dbReference type="ARBA" id="ARBA00009347"/>
    </source>
</evidence>
<keyword evidence="4 6" id="KW-0274">FAD</keyword>
<reference evidence="11" key="1">
    <citation type="submission" date="2017-08" db="EMBL/GenBank/DDBJ databases">
        <title>A dynamic microbial community with high functional redundancy inhabits the cold, oxic subseafloor aquifer.</title>
        <authorList>
            <person name="Tully B.J."/>
            <person name="Wheat C.G."/>
            <person name="Glazer B.T."/>
            <person name="Huber J.A."/>
        </authorList>
    </citation>
    <scope>NUCLEOTIDE SEQUENCE [LARGE SCALE GENOMIC DNA]</scope>
</reference>
<comment type="cofactor">
    <cofactor evidence="1 6">
        <name>FAD</name>
        <dbReference type="ChEBI" id="CHEBI:57692"/>
    </cofactor>
</comment>
<evidence type="ECO:0000313" key="11">
    <source>
        <dbReference type="Proteomes" id="UP000218327"/>
    </source>
</evidence>
<evidence type="ECO:0000259" key="8">
    <source>
        <dbReference type="Pfam" id="PF02770"/>
    </source>
</evidence>
<comment type="similarity">
    <text evidence="2 6">Belongs to the acyl-CoA dehydrogenase family.</text>
</comment>
<evidence type="ECO:0000259" key="9">
    <source>
        <dbReference type="Pfam" id="PF02771"/>
    </source>
</evidence>
<dbReference type="InterPro" id="IPR036250">
    <property type="entry name" value="AcylCo_DH-like_C"/>
</dbReference>
<sequence length="377" mass="40329">MDFSHTEEQQMLQESVQKFVQRSYDFDTRNKIIASELGYSDENWQLFAELGWLTVPFSEGDGGFGGSAMDLIVMMEEFGKAMMVEPYTATTIICGGLISALGSDAQKAELLPKIMDGSLQLACAYTEIDSRFNLASTATSAETSGDSITINGSKTAVVNASNAQKILVVARESGAKTDRDGISVFIVDASATGISIQAYANLDGKKAASVTFEGVSVSASDRLGDAGNALSAFETVIDRATVSAAAEAVGALEALLQKTVEYSKIRKQFGTAIGTFQALQHRMADMFIECQLARSIVIRAAMTLDSTETATEKARSVSAAKSRVGKAIRKVSQEAIQIHGGIGMTDELDVAHLFKQVTALEIIFGNTDFHTERFASL</sequence>
<dbReference type="SUPFAM" id="SSF56645">
    <property type="entry name" value="Acyl-CoA dehydrogenase NM domain-like"/>
    <property type="match status" value="1"/>
</dbReference>
<dbReference type="PANTHER" id="PTHR43884">
    <property type="entry name" value="ACYL-COA DEHYDROGENASE"/>
    <property type="match status" value="1"/>
</dbReference>
<dbReference type="InterPro" id="IPR009100">
    <property type="entry name" value="AcylCoA_DH/oxidase_NM_dom_sf"/>
</dbReference>
<evidence type="ECO:0000256" key="4">
    <source>
        <dbReference type="ARBA" id="ARBA00022827"/>
    </source>
</evidence>
<proteinExistence type="inferred from homology"/>
<evidence type="ECO:0000256" key="1">
    <source>
        <dbReference type="ARBA" id="ARBA00001974"/>
    </source>
</evidence>
<evidence type="ECO:0000313" key="10">
    <source>
        <dbReference type="EMBL" id="PCJ26258.1"/>
    </source>
</evidence>
<dbReference type="Proteomes" id="UP000218327">
    <property type="component" value="Unassembled WGS sequence"/>
</dbReference>
<dbReference type="Gene3D" id="1.10.540.10">
    <property type="entry name" value="Acyl-CoA dehydrogenase/oxidase, N-terminal domain"/>
    <property type="match status" value="1"/>
</dbReference>
<dbReference type="PANTHER" id="PTHR43884:SF20">
    <property type="entry name" value="ACYL-COA DEHYDROGENASE FADE28"/>
    <property type="match status" value="1"/>
</dbReference>
<dbReference type="InterPro" id="IPR009075">
    <property type="entry name" value="AcylCo_DH/oxidase_C"/>
</dbReference>
<gene>
    <name evidence="10" type="ORF">COA96_05815</name>
</gene>
<dbReference type="GO" id="GO:0003995">
    <property type="term" value="F:acyl-CoA dehydrogenase activity"/>
    <property type="evidence" value="ECO:0007669"/>
    <property type="project" value="TreeGrafter"/>
</dbReference>